<dbReference type="PANTHER" id="PTHR35004:SF8">
    <property type="entry name" value="TRANSPOSASE RV3428C-RELATED"/>
    <property type="match status" value="1"/>
</dbReference>
<dbReference type="PANTHER" id="PTHR35004">
    <property type="entry name" value="TRANSPOSASE RV3428C-RELATED"/>
    <property type="match status" value="1"/>
</dbReference>
<organism evidence="3">
    <name type="scientific">mine drainage metagenome</name>
    <dbReference type="NCBI Taxonomy" id="410659"/>
    <lineage>
        <taxon>unclassified sequences</taxon>
        <taxon>metagenomes</taxon>
        <taxon>ecological metagenomes</taxon>
    </lineage>
</organism>
<evidence type="ECO:0000256" key="1">
    <source>
        <dbReference type="SAM" id="MobiDB-lite"/>
    </source>
</evidence>
<name>T1CQC6_9ZZZZ</name>
<gene>
    <name evidence="3" type="ORF">B1B_04528</name>
</gene>
<protein>
    <submittedName>
        <fullName evidence="3">Integrase catalytic subunit</fullName>
    </submittedName>
</protein>
<dbReference type="EMBL" id="AUZY01002830">
    <property type="protein sequence ID" value="EQD71315.1"/>
    <property type="molecule type" value="Genomic_DNA"/>
</dbReference>
<evidence type="ECO:0000313" key="3">
    <source>
        <dbReference type="EMBL" id="EQD71315.1"/>
    </source>
</evidence>
<dbReference type="Pfam" id="PF22483">
    <property type="entry name" value="Mu-transpos_C_2"/>
    <property type="match status" value="1"/>
</dbReference>
<feature type="region of interest" description="Disordered" evidence="1">
    <location>
        <begin position="282"/>
        <end position="306"/>
    </location>
</feature>
<comment type="caution">
    <text evidence="3">The sequence shown here is derived from an EMBL/GenBank/DDBJ whole genome shotgun (WGS) entry which is preliminary data.</text>
</comment>
<proteinExistence type="predicted"/>
<sequence>MVVPDNLRSGVTKANRYEADVNRTYEEMASHYSIAIIPARAYKPRDKAKVEASVLLCERWIIAKLRKRRFSSLGELNRAIAQCVETINAKAFKKLDGSRRSVYEDLDRPALTPLPSTRYVLGRWKQCKCNIDYHVEVERHWYSVPYQLVGKVLDVRTSVATVEVFFCGRRVASHVRSFKKNSFTTTPAHMPESHRRHAEWTPGRMIAWADKTGPKTAEFAAKIIELRPHPEHGYRSILGVIRLAKHYDTDRIEAACARAIALGAYSYTSVKSILEHNLDREPLPGVEPAHHHHRHHGNVRGASYYQ</sequence>
<reference evidence="3" key="1">
    <citation type="submission" date="2013-08" db="EMBL/GenBank/DDBJ databases">
        <authorList>
            <person name="Mendez C."/>
            <person name="Richter M."/>
            <person name="Ferrer M."/>
            <person name="Sanchez J."/>
        </authorList>
    </citation>
    <scope>NUCLEOTIDE SEQUENCE</scope>
</reference>
<dbReference type="AlphaFoldDB" id="T1CQC6"/>
<dbReference type="InterPro" id="IPR054353">
    <property type="entry name" value="IstA-like_C"/>
</dbReference>
<evidence type="ECO:0000259" key="2">
    <source>
        <dbReference type="Pfam" id="PF22483"/>
    </source>
</evidence>
<feature type="domain" description="Transposase for insertion sequence element IS21-like C-terminal" evidence="2">
    <location>
        <begin position="114"/>
        <end position="185"/>
    </location>
</feature>
<reference evidence="3" key="2">
    <citation type="journal article" date="2014" name="ISME J.">
        <title>Microbial stratification in low pH oxic and suboxic macroscopic growths along an acid mine drainage.</title>
        <authorList>
            <person name="Mendez-Garcia C."/>
            <person name="Mesa V."/>
            <person name="Sprenger R.R."/>
            <person name="Richter M."/>
            <person name="Diez M.S."/>
            <person name="Solano J."/>
            <person name="Bargiela R."/>
            <person name="Golyshina O.V."/>
            <person name="Manteca A."/>
            <person name="Ramos J.L."/>
            <person name="Gallego J.R."/>
            <person name="Llorente I."/>
            <person name="Martins Dos Santos V.A."/>
            <person name="Jensen O.N."/>
            <person name="Pelaez A.I."/>
            <person name="Sanchez J."/>
            <person name="Ferrer M."/>
        </authorList>
    </citation>
    <scope>NUCLEOTIDE SEQUENCE</scope>
</reference>
<accession>T1CQC6</accession>